<dbReference type="EMBL" id="SNWQ01000003">
    <property type="protein sequence ID" value="TDO51586.1"/>
    <property type="molecule type" value="Genomic_DNA"/>
</dbReference>
<dbReference type="PANTHER" id="PTHR43000">
    <property type="entry name" value="DTDP-D-GLUCOSE 4,6-DEHYDRATASE-RELATED"/>
    <property type="match status" value="1"/>
</dbReference>
<dbReference type="Pfam" id="PF01370">
    <property type="entry name" value="Epimerase"/>
    <property type="match status" value="1"/>
</dbReference>
<accession>A0A4R6KLC8</accession>
<feature type="domain" description="NAD-dependent epimerase/dehydratase" evidence="2">
    <location>
        <begin position="3"/>
        <end position="254"/>
    </location>
</feature>
<organism evidence="3 4">
    <name type="scientific">Kribbella caucasensis</name>
    <dbReference type="NCBI Taxonomy" id="2512215"/>
    <lineage>
        <taxon>Bacteria</taxon>
        <taxon>Bacillati</taxon>
        <taxon>Actinomycetota</taxon>
        <taxon>Actinomycetes</taxon>
        <taxon>Propionibacteriales</taxon>
        <taxon>Kribbellaceae</taxon>
        <taxon>Kribbella</taxon>
    </lineage>
</organism>
<dbReference type="Proteomes" id="UP000295388">
    <property type="component" value="Unassembled WGS sequence"/>
</dbReference>
<protein>
    <submittedName>
        <fullName evidence="3">Nucleoside-diphosphate-sugar epimerase</fullName>
    </submittedName>
</protein>
<dbReference type="AlphaFoldDB" id="A0A4R6KLC8"/>
<name>A0A4R6KLC8_9ACTN</name>
<evidence type="ECO:0000259" key="2">
    <source>
        <dbReference type="Pfam" id="PF01370"/>
    </source>
</evidence>
<dbReference type="SUPFAM" id="SSF51735">
    <property type="entry name" value="NAD(P)-binding Rossmann-fold domains"/>
    <property type="match status" value="1"/>
</dbReference>
<reference evidence="3 4" key="1">
    <citation type="submission" date="2019-03" db="EMBL/GenBank/DDBJ databases">
        <title>Genomic Encyclopedia of Type Strains, Phase III (KMG-III): the genomes of soil and plant-associated and newly described type strains.</title>
        <authorList>
            <person name="Whitman W."/>
        </authorList>
    </citation>
    <scope>NUCLEOTIDE SEQUENCE [LARGE SCALE GENOMIC DNA]</scope>
    <source>
        <strain evidence="3 4">VKM Ac-2527</strain>
    </source>
</reference>
<dbReference type="InterPro" id="IPR036291">
    <property type="entry name" value="NAD(P)-bd_dom_sf"/>
</dbReference>
<sequence>MTVLVTGIGFVGAYIVRDLVQSGERVVLFGLFGGSPDGAGKYPDIDNARYIVGAAGWEQVTVVVGDIRDRDLLSRTIEIHDVTRIVHLASLVAAASEANIPRAIEVNIGGSVNVFETAVEHSVERVVWASSINVFGPRSISPAGVIDDTSVLDPQSTYGSTKAFLEQIARRYHDNSGLSVVGLRLGKVYGFGEHVKAGRGGGNTWFANLVENPARGIGPSIVPFGDHHLGFHYIEDVARSFLTALESRNGSGESFVTSGDYRPIREAFEFVRKVLPAAEMELVDGGEAAGLKPGAETNWALRYDASQAKKVLGIAPSYTMEEGLYRTISAYRAYVGLPPVDHPTTSSWSPRSTRP</sequence>
<dbReference type="RefSeq" id="WP_133799511.1">
    <property type="nucleotide sequence ID" value="NZ_SNWQ01000003.1"/>
</dbReference>
<comment type="caution">
    <text evidence="3">The sequence shown here is derived from an EMBL/GenBank/DDBJ whole genome shotgun (WGS) entry which is preliminary data.</text>
</comment>
<dbReference type="InterPro" id="IPR001509">
    <property type="entry name" value="Epimerase_deHydtase"/>
</dbReference>
<evidence type="ECO:0000313" key="3">
    <source>
        <dbReference type="EMBL" id="TDO51586.1"/>
    </source>
</evidence>
<keyword evidence="4" id="KW-1185">Reference proteome</keyword>
<gene>
    <name evidence="3" type="ORF">EV643_103325</name>
</gene>
<proteinExistence type="inferred from homology"/>
<dbReference type="OrthoDB" id="9795501at2"/>
<evidence type="ECO:0000256" key="1">
    <source>
        <dbReference type="ARBA" id="ARBA00007637"/>
    </source>
</evidence>
<dbReference type="Gene3D" id="3.40.50.720">
    <property type="entry name" value="NAD(P)-binding Rossmann-like Domain"/>
    <property type="match status" value="1"/>
</dbReference>
<evidence type="ECO:0000313" key="4">
    <source>
        <dbReference type="Proteomes" id="UP000295388"/>
    </source>
</evidence>
<comment type="similarity">
    <text evidence="1">Belongs to the NAD(P)-dependent epimerase/dehydratase family.</text>
</comment>